<gene>
    <name evidence="8" type="ORF">HNQ60_003825</name>
</gene>
<dbReference type="Gene3D" id="3.30.200.20">
    <property type="entry name" value="Phosphorylase Kinase, domain 1"/>
    <property type="match status" value="1"/>
</dbReference>
<dbReference type="InterPro" id="IPR011009">
    <property type="entry name" value="Kinase-like_dom_sf"/>
</dbReference>
<reference evidence="8 9" key="1">
    <citation type="submission" date="2020-08" db="EMBL/GenBank/DDBJ databases">
        <title>Genomic Encyclopedia of Type Strains, Phase IV (KMG-IV): sequencing the most valuable type-strain genomes for metagenomic binning, comparative biology and taxonomic classification.</title>
        <authorList>
            <person name="Goeker M."/>
        </authorList>
    </citation>
    <scope>NUCLEOTIDE SEQUENCE [LARGE SCALE GENOMIC DNA]</scope>
    <source>
        <strain evidence="8 9">DSM 26723</strain>
    </source>
</reference>
<keyword evidence="6" id="KW-0812">Transmembrane</keyword>
<dbReference type="InterPro" id="IPR008271">
    <property type="entry name" value="Ser/Thr_kinase_AS"/>
</dbReference>
<proteinExistence type="predicted"/>
<feature type="binding site" evidence="5">
    <location>
        <position position="122"/>
    </location>
    <ligand>
        <name>ATP</name>
        <dbReference type="ChEBI" id="CHEBI:30616"/>
    </ligand>
</feature>
<keyword evidence="2 5" id="KW-0547">Nucleotide-binding</keyword>
<dbReference type="InterPro" id="IPR011990">
    <property type="entry name" value="TPR-like_helical_dom_sf"/>
</dbReference>
<dbReference type="Pfam" id="PF13424">
    <property type="entry name" value="TPR_12"/>
    <property type="match status" value="2"/>
</dbReference>
<dbReference type="EMBL" id="JACHHZ010000004">
    <property type="protein sequence ID" value="MBB6094938.1"/>
    <property type="molecule type" value="Genomic_DNA"/>
</dbReference>
<dbReference type="PANTHER" id="PTHR43289">
    <property type="entry name" value="MITOGEN-ACTIVATED PROTEIN KINASE KINASE KINASE 20-RELATED"/>
    <property type="match status" value="1"/>
</dbReference>
<keyword evidence="3 8" id="KW-0418">Kinase</keyword>
<dbReference type="InterPro" id="IPR019734">
    <property type="entry name" value="TPR_rpt"/>
</dbReference>
<dbReference type="InterPro" id="IPR000719">
    <property type="entry name" value="Prot_kinase_dom"/>
</dbReference>
<dbReference type="Pfam" id="PF00069">
    <property type="entry name" value="Pkinase"/>
    <property type="match status" value="1"/>
</dbReference>
<evidence type="ECO:0000259" key="7">
    <source>
        <dbReference type="PROSITE" id="PS50011"/>
    </source>
</evidence>
<dbReference type="SUPFAM" id="SSF56112">
    <property type="entry name" value="Protein kinase-like (PK-like)"/>
    <property type="match status" value="1"/>
</dbReference>
<dbReference type="AlphaFoldDB" id="A0A841HSB3"/>
<comment type="caution">
    <text evidence="8">The sequence shown here is derived from an EMBL/GenBank/DDBJ whole genome shotgun (WGS) entry which is preliminary data.</text>
</comment>
<name>A0A841HSB3_9GAMM</name>
<dbReference type="PANTHER" id="PTHR43289:SF34">
    <property type="entry name" value="SERINE_THREONINE-PROTEIN KINASE YBDM-RELATED"/>
    <property type="match status" value="1"/>
</dbReference>
<dbReference type="InterPro" id="IPR017441">
    <property type="entry name" value="Protein_kinase_ATP_BS"/>
</dbReference>
<keyword evidence="1 8" id="KW-0808">Transferase</keyword>
<dbReference type="SUPFAM" id="SSF48452">
    <property type="entry name" value="TPR-like"/>
    <property type="match status" value="4"/>
</dbReference>
<dbReference type="PROSITE" id="PS00108">
    <property type="entry name" value="PROTEIN_KINASE_ST"/>
    <property type="match status" value="1"/>
</dbReference>
<keyword evidence="6" id="KW-0472">Membrane</keyword>
<keyword evidence="4 5" id="KW-0067">ATP-binding</keyword>
<evidence type="ECO:0000256" key="6">
    <source>
        <dbReference type="SAM" id="Phobius"/>
    </source>
</evidence>
<dbReference type="PROSITE" id="PS00107">
    <property type="entry name" value="PROTEIN_KINASE_ATP"/>
    <property type="match status" value="1"/>
</dbReference>
<evidence type="ECO:0000256" key="2">
    <source>
        <dbReference type="ARBA" id="ARBA00022741"/>
    </source>
</evidence>
<dbReference type="PROSITE" id="PS50011">
    <property type="entry name" value="PROTEIN_KINASE_DOM"/>
    <property type="match status" value="1"/>
</dbReference>
<dbReference type="Gene3D" id="1.10.510.10">
    <property type="entry name" value="Transferase(Phosphotransferase) domain 1"/>
    <property type="match status" value="1"/>
</dbReference>
<sequence length="1005" mass="109905">MSASSPAPDSVRQRPATRLWVQALAHLDELLQQQPEQRERSLTDIAQSQPHLHSMLVSLLAAEAQAESAGFLEPAPRMAAALQSGAQLGPYRVESQIGAGGMGEVWLARRDDGLYQGEVAIKTLHPYYGGGALRERFLREAQILSRLTHPNIARLLDAGVAGDGSVYLVLEYVRGVSIETWCDQRKLGVDARLELFLEVCAAVAQAHASLVVHRDIKPSNILVTDDGQVKLLDFGVAKLTQTDPPAERSDLTRMTGRIFTPEYAAPEQILDQPITTATDVYSLGVLLNVLLTGTRPYGNANNNVEIERAVVQDEPVRMSRAIAGASDPRRIAEARSTTPARLQRALTGDLDNIVSHALRKAPAERYPTVLGLADDVGRHLQHQPILARAESLAARSRKFVRRHRVGVAASVFVALAVGVGIAGVVWQAQVARTEARKAGAIRDFLVGIFERNSVAHPDGAKARQTTAAELLAQSAQQIRTDLREAPEVRQELLGVMARLYSTMDMQKDALPLLQDRLASQRTALGNDDVAVARTLSDVAFSQVQIGDYEGAQRSANEAIEVFHARNAESALEYALAHGTLAQVSYRLGTGQDGTMRRHYQKAADLFAQYHPAHKWRIEMLLGLSRAANLDQDREKGLVYAEEAIALIESQAVDADGIVRGSAYQTAGNALNWLGRNGEAEVLMKRAITEYDHAGGPEHPFAIEGRRELGAFYGWMGRREEAKELLAAAVTAQERAKGIDDPELTAPLRIELGRVLLLRGEYAAAEPQLLKAVEAWRRSGTPTVGITMNLARMYMEQGRFTEAAQMLAGADSAAEKAFGKGSWMHATALNRIGGLHLARGETREAEAYFQRTRADAQDPPGELGANRAYAELSLLRLSAMQRDSATAEQALALLSQIESSSARGDMPDEEVTAHMLSGIGLMRQGKLLEAETHLKQAVTMRERMDAPESLWLAEARLYLAQQQYLAGNRDVARGLVDRAAEAHQTQAHLGPQHRELMKETRRIVSF</sequence>
<organism evidence="8 9">
    <name type="scientific">Povalibacter uvarum</name>
    <dbReference type="NCBI Taxonomy" id="732238"/>
    <lineage>
        <taxon>Bacteria</taxon>
        <taxon>Pseudomonadati</taxon>
        <taxon>Pseudomonadota</taxon>
        <taxon>Gammaproteobacteria</taxon>
        <taxon>Steroidobacterales</taxon>
        <taxon>Steroidobacteraceae</taxon>
        <taxon>Povalibacter</taxon>
    </lineage>
</organism>
<dbReference type="Proteomes" id="UP000588068">
    <property type="component" value="Unassembled WGS sequence"/>
</dbReference>
<keyword evidence="6" id="KW-1133">Transmembrane helix</keyword>
<dbReference type="RefSeq" id="WP_184334324.1">
    <property type="nucleotide sequence ID" value="NZ_JACHHZ010000004.1"/>
</dbReference>
<dbReference type="SMART" id="SM00220">
    <property type="entry name" value="S_TKc"/>
    <property type="match status" value="1"/>
</dbReference>
<protein>
    <submittedName>
        <fullName evidence="8">Serine/threonine-protein kinase</fullName>
        <ecNumber evidence="8">2.7.11.1</ecNumber>
    </submittedName>
</protein>
<dbReference type="SMART" id="SM00028">
    <property type="entry name" value="TPR"/>
    <property type="match status" value="6"/>
</dbReference>
<evidence type="ECO:0000256" key="4">
    <source>
        <dbReference type="ARBA" id="ARBA00022840"/>
    </source>
</evidence>
<dbReference type="EC" id="2.7.11.1" evidence="8"/>
<evidence type="ECO:0000313" key="9">
    <source>
        <dbReference type="Proteomes" id="UP000588068"/>
    </source>
</evidence>
<dbReference type="CDD" id="cd14014">
    <property type="entry name" value="STKc_PknB_like"/>
    <property type="match status" value="1"/>
</dbReference>
<dbReference type="GO" id="GO:0005524">
    <property type="term" value="F:ATP binding"/>
    <property type="evidence" value="ECO:0007669"/>
    <property type="project" value="UniProtKB-UniRule"/>
</dbReference>
<feature type="transmembrane region" description="Helical" evidence="6">
    <location>
        <begin position="405"/>
        <end position="426"/>
    </location>
</feature>
<accession>A0A841HSB3</accession>
<keyword evidence="9" id="KW-1185">Reference proteome</keyword>
<feature type="domain" description="Protein kinase" evidence="7">
    <location>
        <begin position="91"/>
        <end position="386"/>
    </location>
</feature>
<dbReference type="GO" id="GO:0004674">
    <property type="term" value="F:protein serine/threonine kinase activity"/>
    <property type="evidence" value="ECO:0007669"/>
    <property type="project" value="UniProtKB-EC"/>
</dbReference>
<evidence type="ECO:0000256" key="5">
    <source>
        <dbReference type="PROSITE-ProRule" id="PRU10141"/>
    </source>
</evidence>
<evidence type="ECO:0000256" key="1">
    <source>
        <dbReference type="ARBA" id="ARBA00022679"/>
    </source>
</evidence>
<dbReference type="Gene3D" id="1.25.40.10">
    <property type="entry name" value="Tetratricopeptide repeat domain"/>
    <property type="match status" value="3"/>
</dbReference>
<evidence type="ECO:0000313" key="8">
    <source>
        <dbReference type="EMBL" id="MBB6094938.1"/>
    </source>
</evidence>
<evidence type="ECO:0000256" key="3">
    <source>
        <dbReference type="ARBA" id="ARBA00022777"/>
    </source>
</evidence>